<dbReference type="Gene3D" id="3.30.565.10">
    <property type="entry name" value="Histidine kinase-like ATPase, C-terminal domain"/>
    <property type="match status" value="1"/>
</dbReference>
<evidence type="ECO:0000313" key="2">
    <source>
        <dbReference type="EMBL" id="BCB90863.1"/>
    </source>
</evidence>
<dbReference type="KEGG" id="psuu:Psuf_081760"/>
<name>A0A6F8YXY1_9ACTN</name>
<organism evidence="2 3">
    <name type="scientific">Phytohabitans suffuscus</name>
    <dbReference type="NCBI Taxonomy" id="624315"/>
    <lineage>
        <taxon>Bacteria</taxon>
        <taxon>Bacillati</taxon>
        <taxon>Actinomycetota</taxon>
        <taxon>Actinomycetes</taxon>
        <taxon>Micromonosporales</taxon>
        <taxon>Micromonosporaceae</taxon>
    </lineage>
</organism>
<protein>
    <recommendedName>
        <fullName evidence="4">Histidine kinase/HSP90-like ATPase domain-containing protein</fullName>
    </recommendedName>
</protein>
<dbReference type="RefSeq" id="WP_173163330.1">
    <property type="nucleotide sequence ID" value="NZ_AP022871.1"/>
</dbReference>
<evidence type="ECO:0008006" key="4">
    <source>
        <dbReference type="Google" id="ProtNLM"/>
    </source>
</evidence>
<dbReference type="AlphaFoldDB" id="A0A6F8YXY1"/>
<keyword evidence="3" id="KW-1185">Reference proteome</keyword>
<dbReference type="Proteomes" id="UP000503011">
    <property type="component" value="Chromosome"/>
</dbReference>
<reference evidence="2 3" key="2">
    <citation type="submission" date="2020-03" db="EMBL/GenBank/DDBJ databases">
        <authorList>
            <person name="Ichikawa N."/>
            <person name="Kimura A."/>
            <person name="Kitahashi Y."/>
            <person name="Uohara A."/>
        </authorList>
    </citation>
    <scope>NUCLEOTIDE SEQUENCE [LARGE SCALE GENOMIC DNA]</scope>
    <source>
        <strain evidence="2 3">NBRC 105367</strain>
    </source>
</reference>
<dbReference type="InterPro" id="IPR036890">
    <property type="entry name" value="HATPase_C_sf"/>
</dbReference>
<feature type="region of interest" description="Disordered" evidence="1">
    <location>
        <begin position="517"/>
        <end position="546"/>
    </location>
</feature>
<accession>A0A6F8YXY1</accession>
<proteinExistence type="predicted"/>
<dbReference type="Pfam" id="PF13589">
    <property type="entry name" value="HATPase_c_3"/>
    <property type="match status" value="1"/>
</dbReference>
<evidence type="ECO:0000313" key="3">
    <source>
        <dbReference type="Proteomes" id="UP000503011"/>
    </source>
</evidence>
<gene>
    <name evidence="2" type="ORF">Psuf_081760</name>
</gene>
<dbReference type="EMBL" id="AP022871">
    <property type="protein sequence ID" value="BCB90863.1"/>
    <property type="molecule type" value="Genomic_DNA"/>
</dbReference>
<evidence type="ECO:0000256" key="1">
    <source>
        <dbReference type="SAM" id="MobiDB-lite"/>
    </source>
</evidence>
<reference evidence="2 3" key="1">
    <citation type="submission" date="2020-03" db="EMBL/GenBank/DDBJ databases">
        <title>Whole genome shotgun sequence of Phytohabitans suffuscus NBRC 105367.</title>
        <authorList>
            <person name="Komaki H."/>
            <person name="Tamura T."/>
        </authorList>
    </citation>
    <scope>NUCLEOTIDE SEQUENCE [LARGE SCALE GENOMIC DNA]</scope>
    <source>
        <strain evidence="2 3">NBRC 105367</strain>
    </source>
</reference>
<feature type="compositionally biased region" description="Low complexity" evidence="1">
    <location>
        <begin position="517"/>
        <end position="526"/>
    </location>
</feature>
<sequence>MTTRPVEISGRILTDSRKPPIKALAEAIWNALDAGADHVRVDFEYDRLGAIQTIVVRDDGEGMSRERAGEGFDEYGDSWKRRTDARAHNGRTVRGQRGQGRYDLLRLGSTARWDSVAEQVDGTLGAIHVELRASDPHSYEITDPSPHSGPTGTTLRIADVTAAADKDLNRSDLAGLLAADFALYLRQYPDVGIQIGDIGIDPCDASGAPILDVPDELRSGEILFAGHICWDGFKDSDTGAHPAILTGDAVGVRVYPASREAIAEQLERHALARQLQVVDDWKSEQSYPYDSEPTTPPEKVIRKAFDIVATAATPVLTRMSLEQRRFSMRMMRVAVETDPSAVQKIMREVLRLPEERVEEMAALFERTTPESIITTTHSVLNRLDFLAGLRSLVFEPRSRRATTERRQLHKILEREAWLFGDEWTLTASDETLRRVLLKHLHLLGEDVAYDDVMPRSQEGGQALVNPASRGTSGWSATTTTRTWRGSCGHRATRTAAPWYRRSSACVCGPGRRCWPTRSTGTGTSSRHWPARPTKKPGSCTSTCPSRSRPVEAFARLVPG</sequence>
<dbReference type="SUPFAM" id="SSF55874">
    <property type="entry name" value="ATPase domain of HSP90 chaperone/DNA topoisomerase II/histidine kinase"/>
    <property type="match status" value="1"/>
</dbReference>